<protein>
    <recommendedName>
        <fullName evidence="9">ABC transporter domain-containing protein</fullName>
    </recommendedName>
</protein>
<evidence type="ECO:0000313" key="11">
    <source>
        <dbReference type="Proteomes" id="UP000235965"/>
    </source>
</evidence>
<dbReference type="GO" id="GO:0005524">
    <property type="term" value="F:ATP binding"/>
    <property type="evidence" value="ECO:0007669"/>
    <property type="project" value="InterPro"/>
</dbReference>
<dbReference type="InterPro" id="IPR027417">
    <property type="entry name" value="P-loop_NTPase"/>
</dbReference>
<comment type="subcellular location">
    <subcellularLocation>
        <location evidence="1">Membrane</location>
        <topology evidence="1">Multi-pass membrane protein</topology>
    </subcellularLocation>
</comment>
<evidence type="ECO:0000256" key="3">
    <source>
        <dbReference type="ARBA" id="ARBA00022448"/>
    </source>
</evidence>
<dbReference type="InterPro" id="IPR013525">
    <property type="entry name" value="ABC2_TM"/>
</dbReference>
<dbReference type="Pfam" id="PF00005">
    <property type="entry name" value="ABC_tran"/>
    <property type="match status" value="1"/>
</dbReference>
<dbReference type="Gene3D" id="3.40.50.300">
    <property type="entry name" value="P-loop containing nucleotide triphosphate hydrolases"/>
    <property type="match status" value="1"/>
</dbReference>
<dbReference type="EMBL" id="NEVH01008218">
    <property type="protein sequence ID" value="PNF34418.1"/>
    <property type="molecule type" value="Genomic_DNA"/>
</dbReference>
<feature type="compositionally biased region" description="Low complexity" evidence="7">
    <location>
        <begin position="140"/>
        <end position="154"/>
    </location>
</feature>
<accession>A0A2J7R0Q7</accession>
<evidence type="ECO:0000256" key="7">
    <source>
        <dbReference type="SAM" id="MobiDB-lite"/>
    </source>
</evidence>
<gene>
    <name evidence="10" type="ORF">B7P43_G13248</name>
</gene>
<feature type="transmembrane region" description="Helical" evidence="8">
    <location>
        <begin position="696"/>
        <end position="715"/>
    </location>
</feature>
<name>A0A2J7R0Q7_9NEOP</name>
<keyword evidence="4 8" id="KW-0812">Transmembrane</keyword>
<keyword evidence="3" id="KW-0813">Transport</keyword>
<dbReference type="InterPro" id="IPR003439">
    <property type="entry name" value="ABC_transporter-like_ATP-bd"/>
</dbReference>
<evidence type="ECO:0000256" key="2">
    <source>
        <dbReference type="ARBA" id="ARBA00005814"/>
    </source>
</evidence>
<feature type="region of interest" description="Disordered" evidence="7">
    <location>
        <begin position="134"/>
        <end position="202"/>
    </location>
</feature>
<evidence type="ECO:0000313" key="10">
    <source>
        <dbReference type="EMBL" id="PNF34418.1"/>
    </source>
</evidence>
<keyword evidence="11" id="KW-1185">Reference proteome</keyword>
<evidence type="ECO:0000256" key="5">
    <source>
        <dbReference type="ARBA" id="ARBA00022989"/>
    </source>
</evidence>
<comment type="similarity">
    <text evidence="2">Belongs to the ABC transporter superfamily. ABCG family. Eye pigment precursor importer (TC 3.A.1.204) subfamily.</text>
</comment>
<evidence type="ECO:0000256" key="8">
    <source>
        <dbReference type="SAM" id="Phobius"/>
    </source>
</evidence>
<dbReference type="Pfam" id="PF01061">
    <property type="entry name" value="ABC2_membrane"/>
    <property type="match status" value="1"/>
</dbReference>
<comment type="caution">
    <text evidence="10">The sequence shown here is derived from an EMBL/GenBank/DDBJ whole genome shotgun (WGS) entry which is preliminary data.</text>
</comment>
<keyword evidence="5 8" id="KW-1133">Transmembrane helix</keyword>
<dbReference type="OrthoDB" id="66620at2759"/>
<dbReference type="PROSITE" id="PS50893">
    <property type="entry name" value="ABC_TRANSPORTER_2"/>
    <property type="match status" value="1"/>
</dbReference>
<reference evidence="10 11" key="1">
    <citation type="submission" date="2017-12" db="EMBL/GenBank/DDBJ databases">
        <title>Hemimetabolous genomes reveal molecular basis of termite eusociality.</title>
        <authorList>
            <person name="Harrison M.C."/>
            <person name="Jongepier E."/>
            <person name="Robertson H.M."/>
            <person name="Arning N."/>
            <person name="Bitard-Feildel T."/>
            <person name="Chao H."/>
            <person name="Childers C.P."/>
            <person name="Dinh H."/>
            <person name="Doddapaneni H."/>
            <person name="Dugan S."/>
            <person name="Gowin J."/>
            <person name="Greiner C."/>
            <person name="Han Y."/>
            <person name="Hu H."/>
            <person name="Hughes D.S.T."/>
            <person name="Huylmans A.-K."/>
            <person name="Kemena C."/>
            <person name="Kremer L.P.M."/>
            <person name="Lee S.L."/>
            <person name="Lopez-Ezquerra A."/>
            <person name="Mallet L."/>
            <person name="Monroy-Kuhn J.M."/>
            <person name="Moser A."/>
            <person name="Murali S.C."/>
            <person name="Muzny D.M."/>
            <person name="Otani S."/>
            <person name="Piulachs M.-D."/>
            <person name="Poelchau M."/>
            <person name="Qu J."/>
            <person name="Schaub F."/>
            <person name="Wada-Katsumata A."/>
            <person name="Worley K.C."/>
            <person name="Xie Q."/>
            <person name="Ylla G."/>
            <person name="Poulsen M."/>
            <person name="Gibbs R.A."/>
            <person name="Schal C."/>
            <person name="Richards S."/>
            <person name="Belles X."/>
            <person name="Korb J."/>
            <person name="Bornberg-Bauer E."/>
        </authorList>
    </citation>
    <scope>NUCLEOTIDE SEQUENCE [LARGE SCALE GENOMIC DNA]</scope>
    <source>
        <tissue evidence="10">Whole body</tissue>
    </source>
</reference>
<evidence type="ECO:0000259" key="9">
    <source>
        <dbReference type="PROSITE" id="PS50893"/>
    </source>
</evidence>
<feature type="transmembrane region" description="Helical" evidence="8">
    <location>
        <begin position="736"/>
        <end position="759"/>
    </location>
</feature>
<dbReference type="GO" id="GO:0140359">
    <property type="term" value="F:ABC-type transporter activity"/>
    <property type="evidence" value="ECO:0007669"/>
    <property type="project" value="InterPro"/>
</dbReference>
<dbReference type="PANTHER" id="PTHR48041">
    <property type="entry name" value="ABC TRANSPORTER G FAMILY MEMBER 28"/>
    <property type="match status" value="1"/>
</dbReference>
<sequence>MSNVGHKKSNSDWELTTMERRYSVPPPANNAPGSTASPQDPHHARGQPPVNPIGGPSASEDLHAWSIYRQNLNSDFTDSALGSSEKSPLPYGNFQLRESTVQSILSHPRYGPKSALGANMYTYLKFGLPRVFPPSRGPRDGSSGYDSSDDGSPYLHRQGRNYLRSRSDPDFRNQPLHRPYSGHGPRAGPPMVVGAGRGDGWVRTKSNSEANLLSVQEAAYFRHQQEQHRRSVHDLRALPYSEMEGQAGSRRRMSKAGSHASLPHNRQSSTLHHGGAPVSPRDEAVAAMTLNSRLGPVAEASIVPRETYYTEHIDTAFKYPHLQVRGLEVESQSSRQLILLQGVSFEVHGGEIMAVMATAEEEGTGLLDTLSGRSSNIGKHRGVILLNGQSVSPSQLRDRVAYVQCDSRLSPDLSVRQALSLHHWLCHSSGHHSKLNTKDRIDALIEDLGLDQVRHTKVSGLTTSEKRRLNVACHLLLDTDIVVLDQPTRGMDIFDTFFLVEFLRQWAATAGSNGPAAITPSGISGGRIVILTLHPPTYEIFTMLSRVALISAGRLMFSGRRRDMLPYFAMVDYPCPAYKNPSDYYLDLVTLDDLSAEAMLESSQRIGQLAETFSQAQEPLTEPGPPIALPPKLRQANFLTQCFILIMRALILSQPISLVRWLNQLLLAALMSLIIGAIWWDVPGSDPQLIYGDRPGFHYVMATLAPWPILLLALGEVGRERWSVHRDIRDRLYYRIVYIFTKVLYNLPASVCVWLAYLVPAYSMTGLHMQGNDATSFYTYVGLPVHPADLGVWCKWLGIISPVKWILPVLIAREYRPSAVASSAALCRNKQVQHQDIIVQLTCTPPNGTAALQYLGLSQDPRQPNYMPPLAVAVFWFLCLLVAASCFLICRYKPQLPRNNPNKP</sequence>
<dbReference type="GO" id="GO:0016887">
    <property type="term" value="F:ATP hydrolysis activity"/>
    <property type="evidence" value="ECO:0007669"/>
    <property type="project" value="InterPro"/>
</dbReference>
<feature type="region of interest" description="Disordered" evidence="7">
    <location>
        <begin position="1"/>
        <end position="58"/>
    </location>
</feature>
<dbReference type="FunFam" id="3.40.50.300:FF:001695">
    <property type="entry name" value="ATP-binding cassette sub-family G member"/>
    <property type="match status" value="1"/>
</dbReference>
<dbReference type="SUPFAM" id="SSF52540">
    <property type="entry name" value="P-loop containing nucleoside triphosphate hydrolases"/>
    <property type="match status" value="1"/>
</dbReference>
<proteinExistence type="inferred from homology"/>
<feature type="transmembrane region" description="Helical" evidence="8">
    <location>
        <begin position="870"/>
        <end position="890"/>
    </location>
</feature>
<dbReference type="AlphaFoldDB" id="A0A2J7R0Q7"/>
<feature type="transmembrane region" description="Helical" evidence="8">
    <location>
        <begin position="661"/>
        <end position="680"/>
    </location>
</feature>
<organism evidence="10 11">
    <name type="scientific">Cryptotermes secundus</name>
    <dbReference type="NCBI Taxonomy" id="105785"/>
    <lineage>
        <taxon>Eukaryota</taxon>
        <taxon>Metazoa</taxon>
        <taxon>Ecdysozoa</taxon>
        <taxon>Arthropoda</taxon>
        <taxon>Hexapoda</taxon>
        <taxon>Insecta</taxon>
        <taxon>Pterygota</taxon>
        <taxon>Neoptera</taxon>
        <taxon>Polyneoptera</taxon>
        <taxon>Dictyoptera</taxon>
        <taxon>Blattodea</taxon>
        <taxon>Blattoidea</taxon>
        <taxon>Termitoidae</taxon>
        <taxon>Kalotermitidae</taxon>
        <taxon>Cryptotermitinae</taxon>
        <taxon>Cryptotermes</taxon>
    </lineage>
</organism>
<feature type="region of interest" description="Disordered" evidence="7">
    <location>
        <begin position="240"/>
        <end position="279"/>
    </location>
</feature>
<evidence type="ECO:0000256" key="4">
    <source>
        <dbReference type="ARBA" id="ARBA00022692"/>
    </source>
</evidence>
<dbReference type="InterPro" id="IPR050352">
    <property type="entry name" value="ABCG_transporters"/>
</dbReference>
<evidence type="ECO:0000256" key="6">
    <source>
        <dbReference type="ARBA" id="ARBA00023136"/>
    </source>
</evidence>
<dbReference type="Proteomes" id="UP000235965">
    <property type="component" value="Unassembled WGS sequence"/>
</dbReference>
<dbReference type="PANTHER" id="PTHR48041:SF89">
    <property type="entry name" value="FI03229P"/>
    <property type="match status" value="1"/>
</dbReference>
<keyword evidence="6 8" id="KW-0472">Membrane</keyword>
<evidence type="ECO:0000256" key="1">
    <source>
        <dbReference type="ARBA" id="ARBA00004141"/>
    </source>
</evidence>
<feature type="domain" description="ABC transporter" evidence="9">
    <location>
        <begin position="324"/>
        <end position="577"/>
    </location>
</feature>
<dbReference type="GO" id="GO:0005886">
    <property type="term" value="C:plasma membrane"/>
    <property type="evidence" value="ECO:0007669"/>
    <property type="project" value="TreeGrafter"/>
</dbReference>